<dbReference type="InterPro" id="IPR050229">
    <property type="entry name" value="GlpE_sulfurtransferase"/>
</dbReference>
<dbReference type="STRING" id="644282.Deba_2629"/>
<dbReference type="SMART" id="SM00450">
    <property type="entry name" value="RHOD"/>
    <property type="match status" value="1"/>
</dbReference>
<dbReference type="CDD" id="cd00158">
    <property type="entry name" value="RHOD"/>
    <property type="match status" value="1"/>
</dbReference>
<organism evidence="2 3">
    <name type="scientific">Desulfarculus baarsii (strain ATCC 33931 / DSM 2075 / LMG 7858 / VKM B-1802 / 2st14)</name>
    <dbReference type="NCBI Taxonomy" id="644282"/>
    <lineage>
        <taxon>Bacteria</taxon>
        <taxon>Pseudomonadati</taxon>
        <taxon>Thermodesulfobacteriota</taxon>
        <taxon>Desulfarculia</taxon>
        <taxon>Desulfarculales</taxon>
        <taxon>Desulfarculaceae</taxon>
        <taxon>Desulfarculus</taxon>
    </lineage>
</organism>
<dbReference type="Gene3D" id="3.40.250.10">
    <property type="entry name" value="Rhodanese-like domain"/>
    <property type="match status" value="1"/>
</dbReference>
<dbReference type="PANTHER" id="PTHR43031:SF16">
    <property type="entry name" value="OXIDOREDUCTASE"/>
    <property type="match status" value="1"/>
</dbReference>
<evidence type="ECO:0000313" key="3">
    <source>
        <dbReference type="Proteomes" id="UP000009047"/>
    </source>
</evidence>
<dbReference type="InterPro" id="IPR036873">
    <property type="entry name" value="Rhodanese-like_dom_sf"/>
</dbReference>
<sequence length="156" mass="17741">MVKLIALLKKCGVILMLSWLCAVIFNAVMPQGVGFMPDELLKPLWRPATMLDTWELFKNGAMFIDSRSSQEYEQGHIPWAFNFSPMQAEMMGDMLAPAMVKDQEIVVYGRTASRWPAAVVAQMMRKKGFHKIYVMDASFEQWAQAGYPHNAEAYTP</sequence>
<dbReference type="PROSITE" id="PS50206">
    <property type="entry name" value="RHODANESE_3"/>
    <property type="match status" value="1"/>
</dbReference>
<evidence type="ECO:0000313" key="2">
    <source>
        <dbReference type="EMBL" id="ADK85983.1"/>
    </source>
</evidence>
<dbReference type="KEGG" id="dbr:Deba_2629"/>
<evidence type="ECO:0000259" key="1">
    <source>
        <dbReference type="PROSITE" id="PS50206"/>
    </source>
</evidence>
<proteinExistence type="predicted"/>
<protein>
    <submittedName>
        <fullName evidence="2">Rhodanese domain protein</fullName>
    </submittedName>
</protein>
<dbReference type="OrthoDB" id="9789348at2"/>
<dbReference type="HOGENOM" id="CLU_089574_8_0_7"/>
<name>E1QK90_DESB2</name>
<dbReference type="InterPro" id="IPR001763">
    <property type="entry name" value="Rhodanese-like_dom"/>
</dbReference>
<accession>E1QK90</accession>
<dbReference type="AlphaFoldDB" id="E1QK90"/>
<dbReference type="EMBL" id="CP002085">
    <property type="protein sequence ID" value="ADK85983.1"/>
    <property type="molecule type" value="Genomic_DNA"/>
</dbReference>
<dbReference type="SUPFAM" id="SSF52821">
    <property type="entry name" value="Rhodanese/Cell cycle control phosphatase"/>
    <property type="match status" value="1"/>
</dbReference>
<dbReference type="RefSeq" id="WP_013259422.1">
    <property type="nucleotide sequence ID" value="NC_014365.1"/>
</dbReference>
<dbReference type="eggNOG" id="COG0607">
    <property type="taxonomic scope" value="Bacteria"/>
</dbReference>
<feature type="domain" description="Rhodanese" evidence="1">
    <location>
        <begin position="57"/>
        <end position="151"/>
    </location>
</feature>
<dbReference type="PANTHER" id="PTHR43031">
    <property type="entry name" value="FAD-DEPENDENT OXIDOREDUCTASE"/>
    <property type="match status" value="1"/>
</dbReference>
<keyword evidence="3" id="KW-1185">Reference proteome</keyword>
<reference evidence="2 3" key="1">
    <citation type="journal article" date="2010" name="Stand. Genomic Sci.">
        <title>Complete genome sequence of Desulfarculus baarsii type strain (2st14).</title>
        <authorList>
            <person name="Sun H."/>
            <person name="Spring S."/>
            <person name="Lapidus A."/>
            <person name="Davenport K."/>
            <person name="Del Rio T.G."/>
            <person name="Tice H."/>
            <person name="Nolan M."/>
            <person name="Copeland A."/>
            <person name="Cheng J.F."/>
            <person name="Lucas S."/>
            <person name="Tapia R."/>
            <person name="Goodwin L."/>
            <person name="Pitluck S."/>
            <person name="Ivanova N."/>
            <person name="Pagani I."/>
            <person name="Mavromatis K."/>
            <person name="Ovchinnikova G."/>
            <person name="Pati A."/>
            <person name="Chen A."/>
            <person name="Palaniappan K."/>
            <person name="Hauser L."/>
            <person name="Chang Y.J."/>
            <person name="Jeffries C.D."/>
            <person name="Detter J.C."/>
            <person name="Han C."/>
            <person name="Rohde M."/>
            <person name="Brambilla E."/>
            <person name="Goker M."/>
            <person name="Woyke T."/>
            <person name="Bristow J."/>
            <person name="Eisen J.A."/>
            <person name="Markowitz V."/>
            <person name="Hugenholtz P."/>
            <person name="Kyrpides N.C."/>
            <person name="Klenk H.P."/>
            <person name="Land M."/>
        </authorList>
    </citation>
    <scope>NUCLEOTIDE SEQUENCE [LARGE SCALE GENOMIC DNA]</scope>
    <source>
        <strain evidence="3">ATCC 33931 / DSM 2075 / LMG 7858 / VKM B-1802 / 2st14</strain>
    </source>
</reference>
<gene>
    <name evidence="2" type="ordered locus">Deba_2629</name>
</gene>
<dbReference type="Proteomes" id="UP000009047">
    <property type="component" value="Chromosome"/>
</dbReference>
<dbReference type="Pfam" id="PF00581">
    <property type="entry name" value="Rhodanese"/>
    <property type="match status" value="1"/>
</dbReference>